<dbReference type="STRING" id="1423778.FC70_GL000097"/>
<dbReference type="Pfam" id="PF04892">
    <property type="entry name" value="VanZ"/>
    <property type="match status" value="1"/>
</dbReference>
<keyword evidence="2 5" id="KW-0812">Transmembrane</keyword>
<protein>
    <submittedName>
        <fullName evidence="8">Glycopeptide antibiotics resistance protein</fullName>
    </submittedName>
</protein>
<sequence length="381" mass="44096">MSLYISNIKSAIIIFPVLAILLTIPLLIIEYRHYGSFTFKRAFVLYTMIFYLLAAYLMVILPLPSFESVIKLTSAKAQLIPFNFVHDFLTESGFALFRPATWVGSLKTIAFLQPVFNILLIIPFGFYLRYYFRLSFKQTIMLSFFLSLFFELTQLSGLYWLYPRSYRLFDVDDLMMNTLGGTLGWLITPLIAKIFPNREKLDSASYRQAKHIGWLRRLVALFIDYMIVSTICSLIIETVFYLIGHQQIAHNPFFNYILPIAIALILVPVITDGQTFGKSIVHIKITNYETGPLSRLKIALRQSMIYYFTLPICLAWVKQAKLLLTVDASRTKLNAFVMVILSIIVLGFVLDFFAALVTRRDRLFYDLLVHTKQQNTLKKRK</sequence>
<dbReference type="PANTHER" id="PTHR36834">
    <property type="entry name" value="MEMBRANE PROTEIN-RELATED"/>
    <property type="match status" value="1"/>
</dbReference>
<organism evidence="8 9">
    <name type="scientific">Paucilactobacillus oligofermentans DSM 15707 = LMG 22743</name>
    <dbReference type="NCBI Taxonomy" id="1423778"/>
    <lineage>
        <taxon>Bacteria</taxon>
        <taxon>Bacillati</taxon>
        <taxon>Bacillota</taxon>
        <taxon>Bacilli</taxon>
        <taxon>Lactobacillales</taxon>
        <taxon>Lactobacillaceae</taxon>
        <taxon>Paucilactobacillus</taxon>
    </lineage>
</organism>
<evidence type="ECO:0000256" key="4">
    <source>
        <dbReference type="ARBA" id="ARBA00023136"/>
    </source>
</evidence>
<feature type="transmembrane region" description="Helical" evidence="5">
    <location>
        <begin position="253"/>
        <end position="271"/>
    </location>
</feature>
<dbReference type="EMBL" id="AZFE01000002">
    <property type="protein sequence ID" value="KRL58024.1"/>
    <property type="molecule type" value="Genomic_DNA"/>
</dbReference>
<feature type="transmembrane region" description="Helical" evidence="5">
    <location>
        <begin position="304"/>
        <end position="324"/>
    </location>
</feature>
<keyword evidence="9" id="KW-1185">Reference proteome</keyword>
<dbReference type="RefSeq" id="WP_057889061.1">
    <property type="nucleotide sequence ID" value="NZ_AZFE01000002.1"/>
</dbReference>
<feature type="transmembrane region" description="Helical" evidence="5">
    <location>
        <begin position="12"/>
        <end position="31"/>
    </location>
</feature>
<evidence type="ECO:0000256" key="5">
    <source>
        <dbReference type="SAM" id="Phobius"/>
    </source>
</evidence>
<dbReference type="PIRSF" id="PIRSF031578">
    <property type="entry name" value="Uncharacterised_Vanz_RDD-cont"/>
    <property type="match status" value="1"/>
</dbReference>
<dbReference type="OrthoDB" id="4822551at2"/>
<proteinExistence type="predicted"/>
<dbReference type="InterPro" id="IPR010432">
    <property type="entry name" value="RDD"/>
</dbReference>
<feature type="transmembrane region" description="Helical" evidence="5">
    <location>
        <begin position="336"/>
        <end position="357"/>
    </location>
</feature>
<evidence type="ECO:0000256" key="2">
    <source>
        <dbReference type="ARBA" id="ARBA00022692"/>
    </source>
</evidence>
<evidence type="ECO:0000313" key="9">
    <source>
        <dbReference type="Proteomes" id="UP000051697"/>
    </source>
</evidence>
<dbReference type="GO" id="GO:0016020">
    <property type="term" value="C:membrane"/>
    <property type="evidence" value="ECO:0007669"/>
    <property type="project" value="UniProtKB-SubCell"/>
</dbReference>
<feature type="domain" description="VanZ-like" evidence="6">
    <location>
        <begin position="49"/>
        <end position="191"/>
    </location>
</feature>
<dbReference type="InterPro" id="IPR053150">
    <property type="entry name" value="Teicoplanin_resist-assoc"/>
</dbReference>
<evidence type="ECO:0000256" key="3">
    <source>
        <dbReference type="ARBA" id="ARBA00022989"/>
    </source>
</evidence>
<feature type="domain" description="RDD" evidence="7">
    <location>
        <begin position="213"/>
        <end position="368"/>
    </location>
</feature>
<dbReference type="PATRIC" id="fig|1423778.4.peg.112"/>
<comment type="caution">
    <text evidence="8">The sequence shown here is derived from an EMBL/GenBank/DDBJ whole genome shotgun (WGS) entry which is preliminary data.</text>
</comment>
<feature type="transmembrane region" description="Helical" evidence="5">
    <location>
        <begin position="174"/>
        <end position="196"/>
    </location>
</feature>
<feature type="transmembrane region" description="Helical" evidence="5">
    <location>
        <begin position="43"/>
        <end position="63"/>
    </location>
</feature>
<evidence type="ECO:0000256" key="1">
    <source>
        <dbReference type="ARBA" id="ARBA00004141"/>
    </source>
</evidence>
<name>A0A0R1RXS0_9LACO</name>
<dbReference type="Pfam" id="PF06271">
    <property type="entry name" value="RDD"/>
    <property type="match status" value="1"/>
</dbReference>
<feature type="transmembrane region" description="Helical" evidence="5">
    <location>
        <begin position="140"/>
        <end position="162"/>
    </location>
</feature>
<dbReference type="PANTHER" id="PTHR36834:SF1">
    <property type="entry name" value="INTEGRAL MEMBRANE PROTEIN"/>
    <property type="match status" value="1"/>
</dbReference>
<dbReference type="InterPro" id="IPR021192">
    <property type="entry name" value="UCP031578_Vanz/RDD"/>
</dbReference>
<evidence type="ECO:0000313" key="8">
    <source>
        <dbReference type="EMBL" id="KRL58024.1"/>
    </source>
</evidence>
<accession>A0A0R1RXS0</accession>
<feature type="transmembrane region" description="Helical" evidence="5">
    <location>
        <begin position="217"/>
        <end position="241"/>
    </location>
</feature>
<dbReference type="Proteomes" id="UP000051697">
    <property type="component" value="Unassembled WGS sequence"/>
</dbReference>
<dbReference type="InterPro" id="IPR006976">
    <property type="entry name" value="VanZ-like"/>
</dbReference>
<feature type="transmembrane region" description="Helical" evidence="5">
    <location>
        <begin position="109"/>
        <end position="128"/>
    </location>
</feature>
<dbReference type="KEGG" id="lol:LACOL_1578"/>
<evidence type="ECO:0000259" key="7">
    <source>
        <dbReference type="Pfam" id="PF06271"/>
    </source>
</evidence>
<keyword evidence="4 5" id="KW-0472">Membrane</keyword>
<evidence type="ECO:0000259" key="6">
    <source>
        <dbReference type="Pfam" id="PF04892"/>
    </source>
</evidence>
<comment type="subcellular location">
    <subcellularLocation>
        <location evidence="1">Membrane</location>
        <topology evidence="1">Multi-pass membrane protein</topology>
    </subcellularLocation>
</comment>
<reference evidence="8 9" key="1">
    <citation type="journal article" date="2015" name="Genome Announc.">
        <title>Expanding the biotechnology potential of lactobacilli through comparative genomics of 213 strains and associated genera.</title>
        <authorList>
            <person name="Sun Z."/>
            <person name="Harris H.M."/>
            <person name="McCann A."/>
            <person name="Guo C."/>
            <person name="Argimon S."/>
            <person name="Zhang W."/>
            <person name="Yang X."/>
            <person name="Jeffery I.B."/>
            <person name="Cooney J.C."/>
            <person name="Kagawa T.F."/>
            <person name="Liu W."/>
            <person name="Song Y."/>
            <person name="Salvetti E."/>
            <person name="Wrobel A."/>
            <person name="Rasinkangas P."/>
            <person name="Parkhill J."/>
            <person name="Rea M.C."/>
            <person name="O'Sullivan O."/>
            <person name="Ritari J."/>
            <person name="Douillard F.P."/>
            <person name="Paul Ross R."/>
            <person name="Yang R."/>
            <person name="Briner A.E."/>
            <person name="Felis G.E."/>
            <person name="de Vos W.M."/>
            <person name="Barrangou R."/>
            <person name="Klaenhammer T.R."/>
            <person name="Caufield P.W."/>
            <person name="Cui Y."/>
            <person name="Zhang H."/>
            <person name="O'Toole P.W."/>
        </authorList>
    </citation>
    <scope>NUCLEOTIDE SEQUENCE [LARGE SCALE GENOMIC DNA]</scope>
    <source>
        <strain evidence="8 9">DSM 15707</strain>
    </source>
</reference>
<keyword evidence="3 5" id="KW-1133">Transmembrane helix</keyword>
<gene>
    <name evidence="8" type="ORF">FC70_GL000097</name>
</gene>
<dbReference type="AlphaFoldDB" id="A0A0R1RXS0"/>